<dbReference type="PRINTS" id="PR00081">
    <property type="entry name" value="GDHRDH"/>
</dbReference>
<protein>
    <submittedName>
        <fullName evidence="2">Short-chain dehydrogenase</fullName>
    </submittedName>
</protein>
<dbReference type="GeneID" id="87815296"/>
<keyword evidence="3" id="KW-1185">Reference proteome</keyword>
<gene>
    <name evidence="2" type="ORF">C8A04DRAFT_15968</name>
</gene>
<dbReference type="Gene3D" id="3.40.50.720">
    <property type="entry name" value="NAD(P)-binding Rossmann-like Domain"/>
    <property type="match status" value="1"/>
</dbReference>
<comment type="caution">
    <text evidence="2">The sequence shown here is derived from an EMBL/GenBank/DDBJ whole genome shotgun (WGS) entry which is preliminary data.</text>
</comment>
<proteinExistence type="predicted"/>
<accession>A0AAN6UWU8</accession>
<dbReference type="InterPro" id="IPR036291">
    <property type="entry name" value="NAD(P)-bd_dom_sf"/>
</dbReference>
<evidence type="ECO:0000256" key="1">
    <source>
        <dbReference type="ARBA" id="ARBA00023002"/>
    </source>
</evidence>
<dbReference type="AlphaFoldDB" id="A0AAN6UWU8"/>
<dbReference type="Pfam" id="PF00106">
    <property type="entry name" value="adh_short"/>
    <property type="match status" value="1"/>
</dbReference>
<dbReference type="Proteomes" id="UP001302676">
    <property type="component" value="Unassembled WGS sequence"/>
</dbReference>
<dbReference type="InterPro" id="IPR002347">
    <property type="entry name" value="SDR_fam"/>
</dbReference>
<sequence>MGFLWSQLFVTLPYPTGSYTGQTIIITGGNAGLGKEAARHYARLGAAKIILAVRSIGKGLSAKEDIETTTKCASGTIDVWQLDMASYASVKAFAARVTSDLDRVDIFHANAGVARMHYHRAEQDEESITVNVVSTFLLLSLVLPKLKATAAEFQTRPTFAITSSGAHLHTQFPQQHAAEGEIFNTVSSPENFKTNLRDQYPISKLFEIYAVRAISERAPADQFPVTINCFTPGLCYSELDRDGPTLTFKIMKFFLARSTEAGSRTLLDAGAKGVESHGTYIADCQIAEPSTVVTSEAGKTAQERVWGELVRKLERIEAGCTRNFS</sequence>
<dbReference type="PANTHER" id="PTHR43157">
    <property type="entry name" value="PHOSPHATIDYLINOSITOL-GLYCAN BIOSYNTHESIS CLASS F PROTEIN-RELATED"/>
    <property type="match status" value="1"/>
</dbReference>
<keyword evidence="1" id="KW-0560">Oxidoreductase</keyword>
<evidence type="ECO:0000313" key="3">
    <source>
        <dbReference type="Proteomes" id="UP001302676"/>
    </source>
</evidence>
<reference evidence="2" key="2">
    <citation type="submission" date="2023-05" db="EMBL/GenBank/DDBJ databases">
        <authorList>
            <consortium name="Lawrence Berkeley National Laboratory"/>
            <person name="Steindorff A."/>
            <person name="Hensen N."/>
            <person name="Bonometti L."/>
            <person name="Westerberg I."/>
            <person name="Brannstrom I.O."/>
            <person name="Guillou S."/>
            <person name="Cros-Aarteil S."/>
            <person name="Calhoun S."/>
            <person name="Haridas S."/>
            <person name="Kuo A."/>
            <person name="Mondo S."/>
            <person name="Pangilinan J."/>
            <person name="Riley R."/>
            <person name="Labutti K."/>
            <person name="Andreopoulos B."/>
            <person name="Lipzen A."/>
            <person name="Chen C."/>
            <person name="Yanf M."/>
            <person name="Daum C."/>
            <person name="Ng V."/>
            <person name="Clum A."/>
            <person name="Ohm R."/>
            <person name="Martin F."/>
            <person name="Silar P."/>
            <person name="Natvig D."/>
            <person name="Lalanne C."/>
            <person name="Gautier V."/>
            <person name="Ament-Velasquez S.L."/>
            <person name="Kruys A."/>
            <person name="Hutchinson M.I."/>
            <person name="Powell A.J."/>
            <person name="Barry K."/>
            <person name="Miller A.N."/>
            <person name="Grigoriev I.V."/>
            <person name="Debuchy R."/>
            <person name="Gladieux P."/>
            <person name="Thoren M.H."/>
            <person name="Johannesson H."/>
        </authorList>
    </citation>
    <scope>NUCLEOTIDE SEQUENCE</scope>
    <source>
        <strain evidence="2">CBS 141.50</strain>
    </source>
</reference>
<dbReference type="SUPFAM" id="SSF51735">
    <property type="entry name" value="NAD(P)-binding Rossmann-fold domains"/>
    <property type="match status" value="1"/>
</dbReference>
<name>A0AAN6UWU8_9PEZI</name>
<dbReference type="GO" id="GO:0016491">
    <property type="term" value="F:oxidoreductase activity"/>
    <property type="evidence" value="ECO:0007669"/>
    <property type="project" value="UniProtKB-KW"/>
</dbReference>
<dbReference type="PANTHER" id="PTHR43157:SF31">
    <property type="entry name" value="PHOSPHATIDYLINOSITOL-GLYCAN BIOSYNTHESIS CLASS F PROTEIN"/>
    <property type="match status" value="1"/>
</dbReference>
<dbReference type="EMBL" id="MU853670">
    <property type="protein sequence ID" value="KAK4139321.1"/>
    <property type="molecule type" value="Genomic_DNA"/>
</dbReference>
<organism evidence="2 3">
    <name type="scientific">Dichotomopilus funicola</name>
    <dbReference type="NCBI Taxonomy" id="1934379"/>
    <lineage>
        <taxon>Eukaryota</taxon>
        <taxon>Fungi</taxon>
        <taxon>Dikarya</taxon>
        <taxon>Ascomycota</taxon>
        <taxon>Pezizomycotina</taxon>
        <taxon>Sordariomycetes</taxon>
        <taxon>Sordariomycetidae</taxon>
        <taxon>Sordariales</taxon>
        <taxon>Chaetomiaceae</taxon>
        <taxon>Dichotomopilus</taxon>
    </lineage>
</organism>
<dbReference type="RefSeq" id="XP_062632692.1">
    <property type="nucleotide sequence ID" value="XM_062778683.1"/>
</dbReference>
<reference evidence="2" key="1">
    <citation type="journal article" date="2023" name="Mol. Phylogenet. Evol.">
        <title>Genome-scale phylogeny and comparative genomics of the fungal order Sordariales.</title>
        <authorList>
            <person name="Hensen N."/>
            <person name="Bonometti L."/>
            <person name="Westerberg I."/>
            <person name="Brannstrom I.O."/>
            <person name="Guillou S."/>
            <person name="Cros-Aarteil S."/>
            <person name="Calhoun S."/>
            <person name="Haridas S."/>
            <person name="Kuo A."/>
            <person name="Mondo S."/>
            <person name="Pangilinan J."/>
            <person name="Riley R."/>
            <person name="LaButti K."/>
            <person name="Andreopoulos B."/>
            <person name="Lipzen A."/>
            <person name="Chen C."/>
            <person name="Yan M."/>
            <person name="Daum C."/>
            <person name="Ng V."/>
            <person name="Clum A."/>
            <person name="Steindorff A."/>
            <person name="Ohm R.A."/>
            <person name="Martin F."/>
            <person name="Silar P."/>
            <person name="Natvig D.O."/>
            <person name="Lalanne C."/>
            <person name="Gautier V."/>
            <person name="Ament-Velasquez S.L."/>
            <person name="Kruys A."/>
            <person name="Hutchinson M.I."/>
            <person name="Powell A.J."/>
            <person name="Barry K."/>
            <person name="Miller A.N."/>
            <person name="Grigoriev I.V."/>
            <person name="Debuchy R."/>
            <person name="Gladieux P."/>
            <person name="Hiltunen Thoren M."/>
            <person name="Johannesson H."/>
        </authorList>
    </citation>
    <scope>NUCLEOTIDE SEQUENCE</scope>
    <source>
        <strain evidence="2">CBS 141.50</strain>
    </source>
</reference>
<evidence type="ECO:0000313" key="2">
    <source>
        <dbReference type="EMBL" id="KAK4139321.1"/>
    </source>
</evidence>